<keyword evidence="3" id="KW-0732">Signal</keyword>
<feature type="region of interest" description="Disordered" evidence="1">
    <location>
        <begin position="1140"/>
        <end position="1168"/>
    </location>
</feature>
<evidence type="ECO:0000313" key="4">
    <source>
        <dbReference type="EMBL" id="CAD7225768.1"/>
    </source>
</evidence>
<feature type="transmembrane region" description="Helical" evidence="2">
    <location>
        <begin position="1107"/>
        <end position="1129"/>
    </location>
</feature>
<dbReference type="InterPro" id="IPR050713">
    <property type="entry name" value="RTP_Phos/Ushers"/>
</dbReference>
<dbReference type="PROSITE" id="PS50853">
    <property type="entry name" value="FN3"/>
    <property type="match status" value="3"/>
</dbReference>
<organism evidence="4">
    <name type="scientific">Cyprideis torosa</name>
    <dbReference type="NCBI Taxonomy" id="163714"/>
    <lineage>
        <taxon>Eukaryota</taxon>
        <taxon>Metazoa</taxon>
        <taxon>Ecdysozoa</taxon>
        <taxon>Arthropoda</taxon>
        <taxon>Crustacea</taxon>
        <taxon>Oligostraca</taxon>
        <taxon>Ostracoda</taxon>
        <taxon>Podocopa</taxon>
        <taxon>Podocopida</taxon>
        <taxon>Cytherocopina</taxon>
        <taxon>Cytheroidea</taxon>
        <taxon>Cytherideidae</taxon>
        <taxon>Cyprideis</taxon>
    </lineage>
</organism>
<feature type="signal peptide" evidence="3">
    <location>
        <begin position="1"/>
        <end position="18"/>
    </location>
</feature>
<reference evidence="4" key="1">
    <citation type="submission" date="2020-11" db="EMBL/GenBank/DDBJ databases">
        <authorList>
            <person name="Tran Van P."/>
        </authorList>
    </citation>
    <scope>NUCLEOTIDE SEQUENCE</scope>
</reference>
<evidence type="ECO:0000256" key="1">
    <source>
        <dbReference type="SAM" id="MobiDB-lite"/>
    </source>
</evidence>
<name>A0A7R8ZIK0_9CRUS</name>
<protein>
    <submittedName>
        <fullName evidence="4">Uncharacterized protein</fullName>
    </submittedName>
</protein>
<evidence type="ECO:0000256" key="2">
    <source>
        <dbReference type="SAM" id="Phobius"/>
    </source>
</evidence>
<keyword evidence="2" id="KW-1133">Transmembrane helix</keyword>
<dbReference type="GO" id="GO:0016020">
    <property type="term" value="C:membrane"/>
    <property type="evidence" value="ECO:0007669"/>
    <property type="project" value="UniProtKB-SubCell"/>
</dbReference>
<dbReference type="PANTHER" id="PTHR46957">
    <property type="entry name" value="CYTOKINE RECEPTOR"/>
    <property type="match status" value="1"/>
</dbReference>
<evidence type="ECO:0000256" key="3">
    <source>
        <dbReference type="SAM" id="SignalP"/>
    </source>
</evidence>
<dbReference type="Gene3D" id="2.60.40.10">
    <property type="entry name" value="Immunoglobulins"/>
    <property type="match status" value="5"/>
</dbReference>
<dbReference type="InterPro" id="IPR013783">
    <property type="entry name" value="Ig-like_fold"/>
</dbReference>
<dbReference type="InterPro" id="IPR003961">
    <property type="entry name" value="FN3_dom"/>
</dbReference>
<feature type="chain" id="PRO_5043725305" evidence="3">
    <location>
        <begin position="19"/>
        <end position="1168"/>
    </location>
</feature>
<dbReference type="EMBL" id="OB660659">
    <property type="protein sequence ID" value="CAD7225768.1"/>
    <property type="molecule type" value="Genomic_DNA"/>
</dbReference>
<accession>A0A7R8ZIK0</accession>
<dbReference type="AlphaFoldDB" id="A0A7R8ZIK0"/>
<dbReference type="SMART" id="SM00060">
    <property type="entry name" value="FN3"/>
    <property type="match status" value="6"/>
</dbReference>
<keyword evidence="2" id="KW-0812">Transmembrane</keyword>
<dbReference type="InterPro" id="IPR036116">
    <property type="entry name" value="FN3_sf"/>
</dbReference>
<gene>
    <name evidence="4" type="ORF">CTOB1V02_LOCUS3700</name>
</gene>
<dbReference type="SUPFAM" id="SSF49265">
    <property type="entry name" value="Fibronectin type III"/>
    <property type="match status" value="4"/>
</dbReference>
<dbReference type="Pfam" id="PF00041">
    <property type="entry name" value="fn3"/>
    <property type="match status" value="1"/>
</dbReference>
<dbReference type="PANTHER" id="PTHR46957:SF3">
    <property type="entry name" value="CYTOKINE RECEPTOR"/>
    <property type="match status" value="1"/>
</dbReference>
<dbReference type="CDD" id="cd00063">
    <property type="entry name" value="FN3"/>
    <property type="match status" value="3"/>
</dbReference>
<sequence length="1168" mass="129823">MALLQSVLSFVLLVLISPNQLIFFDGDGGNMIRTVVVKDSLNYTELKVMGNDSQSFDPDRNYSALLTMGDDDDTRHQSFRTAAVPAPNITRLEAVSPTEIEVEWNNHHFPGCDDGEWLYTARYSHDGSVGPRNGHPMDCDTTGESCFHVFQHLNPGSSYEFYFYADYHHVGGWDESDAYAVNLSTPHGIYNLHSYDPSPCMMIITFDIDIILADAVKFSFYEILDDHDASKDRFIESFAVLVNATHVKQEYHFYYLERDSLYLPGHHYRLNASYAGIEVSRIFKTLSIPQVPHLEMLDKTDHSVTLTWDTFHWEGCIAENWSYRFHISHNGIGHPIELFIDDCNTVSDKCVHVFTDLYACWEYEIYVRAEYRHFVGGASAMINFTTNHDEVHQPSNLKAAHTPDHLVTLSWDNITHHSMCAPDPTLFYKVTCEPNDFLSCIDPLFPSEIPYVRTQLLNATLQLDFAATHYTCHVQAYSSESPDGFDHTGPAADIDFITYHERSPPVEEISLLEDSIGSREAKFLMRRPNCLKDFEWMGIWARAIDRLGEFTEGLVPYGALEFVNGSSRDFYAKVYFLRPYTYYTVTAMIRTAFGVGEETTLKSQEFRTLADVPQAPVITNVVPYTNGTFRVQWQPPVEYTGPTYYRVWFWHSSGDCTCTPLCHNSSLEIHNLTDSDFHTNVFYVPQNNCLQQHKQYVISVEAVVDGRLRNVSEPYSASSRGPGPPAPASLEVNCEERTVSWTPVSDAGWKLLNYTLTWVNSSRDNPSGDSSTGTLKAEVNQTSLTLPDLLPWSLYNFSLVAFGEAVGGGSLSPVVDGDAATDTCITLPLLPTNVTNLNVNVDSSLTVTVTFQPPAQFKGEKREYQILLDGRRDDLEDVSHPLSKKLQYGDDLTWKVTEDMLESDHRYFPAVVAINEAGTGPAETAPHFITPAKVPAQPAPIPVLSSYNVIGGSVKISFPTDSTESPFYDPAGVIRRVLVLVAGEGQMGDDTARAGTGGGSPDTETFKTWAQAIDQDPIPVFNAFPEEDGAVYDTDWEFVVGADSSCDKEEKDVYCNGPLPATKNMEVKVRLATDAGWKDSPVVGFNIQAGPSGPEPSTSDDDEVNTALIVGLVAAVAGVIILIAVIIFLGKRRSGIFSLHMTHSPPPPPPPSIESPPSASTAWAQGDR</sequence>
<keyword evidence="2" id="KW-0472">Membrane</keyword>
<feature type="compositionally biased region" description="Pro residues" evidence="1">
    <location>
        <begin position="1144"/>
        <end position="1154"/>
    </location>
</feature>
<proteinExistence type="predicted"/>